<evidence type="ECO:0000256" key="4">
    <source>
        <dbReference type="PROSITE-ProRule" id="PRU00182"/>
    </source>
</evidence>
<dbReference type="AlphaFoldDB" id="A0A414P064"/>
<dbReference type="InterPro" id="IPR002942">
    <property type="entry name" value="S4_RNA-bd"/>
</dbReference>
<dbReference type="PANTHER" id="PTHR47683">
    <property type="entry name" value="PSEUDOURIDINE SYNTHASE FAMILY PROTEIN-RELATED"/>
    <property type="match status" value="1"/>
</dbReference>
<dbReference type="CDD" id="cd02870">
    <property type="entry name" value="PseudoU_synth_RsuA_like"/>
    <property type="match status" value="1"/>
</dbReference>
<proteinExistence type="inferred from homology"/>
<feature type="domain" description="RNA-binding S4" evidence="6">
    <location>
        <begin position="5"/>
        <end position="65"/>
    </location>
</feature>
<dbReference type="PROSITE" id="PS50889">
    <property type="entry name" value="S4"/>
    <property type="match status" value="1"/>
</dbReference>
<dbReference type="GO" id="GO:0003723">
    <property type="term" value="F:RNA binding"/>
    <property type="evidence" value="ECO:0007669"/>
    <property type="project" value="UniProtKB-KW"/>
</dbReference>
<dbReference type="InterPro" id="IPR018496">
    <property type="entry name" value="PsdUridine_synth_RsuA/RluB_CS"/>
</dbReference>
<dbReference type="InterPro" id="IPR042092">
    <property type="entry name" value="PsdUridine_s_RsuA/RluB/E/F_cat"/>
</dbReference>
<dbReference type="Gene3D" id="3.30.70.1560">
    <property type="entry name" value="Alpha-L RNA-binding motif"/>
    <property type="match status" value="1"/>
</dbReference>
<dbReference type="EMBL" id="QRHE01000001">
    <property type="protein sequence ID" value="RHF53641.1"/>
    <property type="molecule type" value="Genomic_DNA"/>
</dbReference>
<dbReference type="Gene3D" id="3.30.70.580">
    <property type="entry name" value="Pseudouridine synthase I, catalytic domain, N-terminal subdomain"/>
    <property type="match status" value="1"/>
</dbReference>
<dbReference type="InterPro" id="IPR020094">
    <property type="entry name" value="TruA/RsuA/RluB/E/F_N"/>
</dbReference>
<keyword evidence="3 5" id="KW-0413">Isomerase</keyword>
<evidence type="ECO:0000259" key="6">
    <source>
        <dbReference type="SMART" id="SM00363"/>
    </source>
</evidence>
<dbReference type="OrthoDB" id="9807213at2"/>
<evidence type="ECO:0000256" key="1">
    <source>
        <dbReference type="ARBA" id="ARBA00008348"/>
    </source>
</evidence>
<evidence type="ECO:0000256" key="5">
    <source>
        <dbReference type="RuleBase" id="RU003887"/>
    </source>
</evidence>
<dbReference type="Proteomes" id="UP000283442">
    <property type="component" value="Unassembled WGS sequence"/>
</dbReference>
<dbReference type="GO" id="GO:0000455">
    <property type="term" value="P:enzyme-directed rRNA pseudouridine synthesis"/>
    <property type="evidence" value="ECO:0007669"/>
    <property type="project" value="UniProtKB-ARBA"/>
</dbReference>
<dbReference type="InterPro" id="IPR050343">
    <property type="entry name" value="RsuA_PseudoU_synthase"/>
</dbReference>
<dbReference type="PROSITE" id="PS01149">
    <property type="entry name" value="PSI_RSU"/>
    <property type="match status" value="1"/>
</dbReference>
<dbReference type="FunFam" id="3.30.70.1560:FF:000001">
    <property type="entry name" value="Pseudouridine synthase"/>
    <property type="match status" value="1"/>
</dbReference>
<protein>
    <recommendedName>
        <fullName evidence="5">Pseudouridine synthase</fullName>
        <ecNumber evidence="5">5.4.99.-</ecNumber>
    </recommendedName>
</protein>
<dbReference type="Pfam" id="PF01479">
    <property type="entry name" value="S4"/>
    <property type="match status" value="1"/>
</dbReference>
<dbReference type="GO" id="GO:0005829">
    <property type="term" value="C:cytosol"/>
    <property type="evidence" value="ECO:0007669"/>
    <property type="project" value="UniProtKB-ARBA"/>
</dbReference>
<comment type="similarity">
    <text evidence="1 5">Belongs to the pseudouridine synthase RsuA family.</text>
</comment>
<accession>A0A414P064</accession>
<organism evidence="7 8">
    <name type="scientific">Mitsuokella multacida</name>
    <dbReference type="NCBI Taxonomy" id="52226"/>
    <lineage>
        <taxon>Bacteria</taxon>
        <taxon>Bacillati</taxon>
        <taxon>Bacillota</taxon>
        <taxon>Negativicutes</taxon>
        <taxon>Selenomonadales</taxon>
        <taxon>Selenomonadaceae</taxon>
        <taxon>Mitsuokella</taxon>
    </lineage>
</organism>
<dbReference type="FunFam" id="3.10.290.10:FF:000003">
    <property type="entry name" value="Pseudouridine synthase"/>
    <property type="match status" value="1"/>
</dbReference>
<dbReference type="CDD" id="cd00165">
    <property type="entry name" value="S4"/>
    <property type="match status" value="1"/>
</dbReference>
<comment type="caution">
    <text evidence="7">The sequence shown here is derived from an EMBL/GenBank/DDBJ whole genome shotgun (WGS) entry which is preliminary data.</text>
</comment>
<keyword evidence="2 4" id="KW-0694">RNA-binding</keyword>
<gene>
    <name evidence="7" type="ORF">DW674_01950</name>
</gene>
<evidence type="ECO:0000313" key="8">
    <source>
        <dbReference type="Proteomes" id="UP000283442"/>
    </source>
</evidence>
<dbReference type="InterPro" id="IPR020103">
    <property type="entry name" value="PsdUridine_synth_cat_dom_sf"/>
</dbReference>
<dbReference type="GO" id="GO:0120159">
    <property type="term" value="F:rRNA pseudouridine synthase activity"/>
    <property type="evidence" value="ECO:0007669"/>
    <property type="project" value="UniProtKB-ARBA"/>
</dbReference>
<evidence type="ECO:0000256" key="2">
    <source>
        <dbReference type="ARBA" id="ARBA00022884"/>
    </source>
</evidence>
<evidence type="ECO:0000256" key="3">
    <source>
        <dbReference type="ARBA" id="ARBA00023235"/>
    </source>
</evidence>
<name>A0A414P064_9FIRM</name>
<dbReference type="EC" id="5.4.99.-" evidence="5"/>
<dbReference type="RefSeq" id="WP_118174807.1">
    <property type="nucleotide sequence ID" value="NZ_CAUCJG010000044.1"/>
</dbReference>
<dbReference type="InterPro" id="IPR000748">
    <property type="entry name" value="PsdUridine_synth_RsuA/RluB/E/F"/>
</dbReference>
<dbReference type="Pfam" id="PF00849">
    <property type="entry name" value="PseudoU_synth_2"/>
    <property type="match status" value="1"/>
</dbReference>
<dbReference type="Gene3D" id="3.10.290.10">
    <property type="entry name" value="RNA-binding S4 domain"/>
    <property type="match status" value="1"/>
</dbReference>
<dbReference type="NCBIfam" id="TIGR00093">
    <property type="entry name" value="pseudouridine synthase"/>
    <property type="match status" value="1"/>
</dbReference>
<dbReference type="InterPro" id="IPR006145">
    <property type="entry name" value="PsdUridine_synth_RsuA/RluA"/>
</dbReference>
<dbReference type="PANTHER" id="PTHR47683:SF2">
    <property type="entry name" value="RNA-BINDING S4 DOMAIN-CONTAINING PROTEIN"/>
    <property type="match status" value="1"/>
</dbReference>
<dbReference type="SMART" id="SM00363">
    <property type="entry name" value="S4"/>
    <property type="match status" value="1"/>
</dbReference>
<reference evidence="7 8" key="1">
    <citation type="submission" date="2018-08" db="EMBL/GenBank/DDBJ databases">
        <title>A genome reference for cultivated species of the human gut microbiota.</title>
        <authorList>
            <person name="Zou Y."/>
            <person name="Xue W."/>
            <person name="Luo G."/>
        </authorList>
    </citation>
    <scope>NUCLEOTIDE SEQUENCE [LARGE SCALE GENOMIC DNA]</scope>
    <source>
        <strain evidence="7 8">AM25-21AC</strain>
    </source>
</reference>
<dbReference type="SUPFAM" id="SSF55174">
    <property type="entry name" value="Alpha-L RNA-binding motif"/>
    <property type="match status" value="1"/>
</dbReference>
<sequence>MMQEERLQKIISQAGIASRRAAEKMILEGRVRVDGQVVRELGTKVDPAAHTILVDGKKIAGEEQHVYLLLNKPKGYLSTAKDDRGRRTVLDLLPEVRERVYPVGRLDNNTEGLLLITNDGALMNGLLHPRFEVEKTYHAGVTGKLTEEKLQMLRDGLLLEDGMTAPAKVSLLPECEPGERARGLTRAAITIHEGRNRQVRRMFAAVGCDVKSLKRVRFAGLTLKGVARGQHRALTEEEVNSLYRLAGCTR</sequence>
<evidence type="ECO:0000313" key="7">
    <source>
        <dbReference type="EMBL" id="RHF53641.1"/>
    </source>
</evidence>
<dbReference type="SUPFAM" id="SSF55120">
    <property type="entry name" value="Pseudouridine synthase"/>
    <property type="match status" value="1"/>
</dbReference>
<dbReference type="InterPro" id="IPR036986">
    <property type="entry name" value="S4_RNA-bd_sf"/>
</dbReference>